<reference evidence="2" key="1">
    <citation type="journal article" date="2023" name="Front. Plant Sci.">
        <title>Chromosomal-level genome assembly of Melastoma candidum provides insights into trichome evolution.</title>
        <authorList>
            <person name="Zhong Y."/>
            <person name="Wu W."/>
            <person name="Sun C."/>
            <person name="Zou P."/>
            <person name="Liu Y."/>
            <person name="Dai S."/>
            <person name="Zhou R."/>
        </authorList>
    </citation>
    <scope>NUCLEOTIDE SEQUENCE [LARGE SCALE GENOMIC DNA]</scope>
</reference>
<sequence length="433" mass="50115">MSRPRLSKAKKLRINLIPGHILLLSLYPGSSSTKNLMDRHVTRLQDNIAQILEQLSALNRPSVATKPSARVDRENSFMGDSRSAERRNVSFQEDEPWSGANQRAIEACNMDRMSPSRPTTSRSPTSWRCVLDVIGEIHPHSSRGDAFILVATDYFTKWVKAQVYKKIDHNEVISFLRTCIIYRFGIPQNIVVDNGTVFNNARVREFAEEFGFSILNSTPYYPQVNGQAEASNKLIKNNIHKMVGLNPKKWHEVLNDTLWALRVTKRESTEETPFALVYGHDAVLPIEMRYKSLRVSQPCLQDEAMHIALEELERKRLEVVDKIEVHKQRIARYYNKKVVHKNFQIGDLVWKMILPLKSKDQILGKWSPNWEGPYQVSETFSANSYRLSTLEGVKQLLKINGKYLKHYRQTIWESHKKILSKRFPFILKQIAKN</sequence>
<dbReference type="EMBL" id="CM042882">
    <property type="protein sequence ID" value="KAI4380351.1"/>
    <property type="molecule type" value="Genomic_DNA"/>
</dbReference>
<gene>
    <name evidence="1" type="ORF">MLD38_006550</name>
</gene>
<evidence type="ECO:0000313" key="2">
    <source>
        <dbReference type="Proteomes" id="UP001057402"/>
    </source>
</evidence>
<comment type="caution">
    <text evidence="1">The sequence shown here is derived from an EMBL/GenBank/DDBJ whole genome shotgun (WGS) entry which is preliminary data.</text>
</comment>
<accession>A0ACB9RQ51</accession>
<dbReference type="Proteomes" id="UP001057402">
    <property type="component" value="Chromosome 3"/>
</dbReference>
<evidence type="ECO:0000313" key="1">
    <source>
        <dbReference type="EMBL" id="KAI4380351.1"/>
    </source>
</evidence>
<organism evidence="1 2">
    <name type="scientific">Melastoma candidum</name>
    <dbReference type="NCBI Taxonomy" id="119954"/>
    <lineage>
        <taxon>Eukaryota</taxon>
        <taxon>Viridiplantae</taxon>
        <taxon>Streptophyta</taxon>
        <taxon>Embryophyta</taxon>
        <taxon>Tracheophyta</taxon>
        <taxon>Spermatophyta</taxon>
        <taxon>Magnoliopsida</taxon>
        <taxon>eudicotyledons</taxon>
        <taxon>Gunneridae</taxon>
        <taxon>Pentapetalae</taxon>
        <taxon>rosids</taxon>
        <taxon>malvids</taxon>
        <taxon>Myrtales</taxon>
        <taxon>Melastomataceae</taxon>
        <taxon>Melastomatoideae</taxon>
        <taxon>Melastomateae</taxon>
        <taxon>Melastoma</taxon>
    </lineage>
</organism>
<protein>
    <submittedName>
        <fullName evidence="1">Uncharacterized protein</fullName>
    </submittedName>
</protein>
<name>A0ACB9RQ51_9MYRT</name>
<keyword evidence="2" id="KW-1185">Reference proteome</keyword>
<proteinExistence type="predicted"/>